<dbReference type="Proteomes" id="UP000297591">
    <property type="component" value="Segment"/>
</dbReference>
<gene>
    <name evidence="1" type="ORF">SXFG_00141</name>
</gene>
<protein>
    <submittedName>
        <fullName evidence="1">Uncharacterized protein</fullName>
    </submittedName>
</protein>
<accession>G8EY01</accession>
<evidence type="ECO:0000313" key="1">
    <source>
        <dbReference type="EMBL" id="AET72691.1"/>
    </source>
</evidence>
<dbReference type="EMBL" id="JF974299">
    <property type="protein sequence ID" value="AET72691.1"/>
    <property type="molecule type" value="Genomic_DNA"/>
</dbReference>
<sequence length="123" mass="12796">MTILSVGLEKLSHFALAPTASRTSALDGTAVDLNDYEGDICVILDVENGGTSTLDVKIQSADTSGGTYSDVSDASFTQVSTSASKQTLVFDKGSAKRFIKAVSTVSTSTHTYSVNAFGALKYA</sequence>
<name>G8EY01_9CAUD</name>
<evidence type="ECO:0000313" key="2">
    <source>
        <dbReference type="Proteomes" id="UP000297591"/>
    </source>
</evidence>
<organism evidence="1 2">
    <name type="scientific">Synechococcus phage S-CAM8</name>
    <dbReference type="NCBI Taxonomy" id="754038"/>
    <lineage>
        <taxon>Viruses</taxon>
        <taxon>Duplodnaviria</taxon>
        <taxon>Heunggongvirae</taxon>
        <taxon>Uroviricota</taxon>
        <taxon>Caudoviricetes</taxon>
        <taxon>Pantevenvirales</taxon>
        <taxon>Kyanoviridae</taxon>
        <taxon>Neritesvirus</taxon>
        <taxon>Neritesvirus scam8</taxon>
    </lineage>
</organism>
<proteinExistence type="predicted"/>
<reference evidence="1 2" key="1">
    <citation type="submission" date="2010-12" db="EMBL/GenBank/DDBJ databases">
        <title>The Genome Sequence of Synechococcus phage S-CAM8 0608SB47.</title>
        <authorList>
            <consortium name="The Broad Institute Genome Sequencing Platform"/>
            <person name="Henn M.R."/>
            <person name="Martiny J."/>
            <person name="Weihe C."/>
            <person name="Levin J."/>
            <person name="Malboeuf C."/>
            <person name="Casali M."/>
            <person name="Russ C."/>
            <person name="Lennon N."/>
            <person name="Chapman S.B."/>
            <person name="Erlich R."/>
            <person name="Young S.K."/>
            <person name="Yandava C."/>
            <person name="Zeng Q."/>
            <person name="Alvarado L."/>
            <person name="Anderson S."/>
            <person name="Berlin A."/>
            <person name="Chen Z."/>
            <person name="Freedman E."/>
            <person name="Gellesch M."/>
            <person name="Goldberg J."/>
            <person name="Green L."/>
            <person name="Griggs A."/>
            <person name="Gujja S."/>
            <person name="Heilman E.R."/>
            <person name="Heiman D."/>
            <person name="Hollinger A."/>
            <person name="Howarth C."/>
            <person name="Larson L."/>
            <person name="Mehta T."/>
            <person name="Pearson M."/>
            <person name="Roberts A."/>
            <person name="Ryan E."/>
            <person name="Saif S."/>
            <person name="Shea T."/>
            <person name="Shenoy N."/>
            <person name="Sisk P."/>
            <person name="Stolte C."/>
            <person name="Sykes S."/>
            <person name="White J."/>
            <person name="Haas B."/>
            <person name="Nusbaum C."/>
            <person name="Birren B."/>
        </authorList>
    </citation>
    <scope>NUCLEOTIDE SEQUENCE [LARGE SCALE GENOMIC DNA]</scope>
    <source>
        <strain evidence="1 2">0608SB47</strain>
    </source>
</reference>